<evidence type="ECO:0000256" key="3">
    <source>
        <dbReference type="ARBA" id="ARBA00022729"/>
    </source>
</evidence>
<evidence type="ECO:0000259" key="5">
    <source>
        <dbReference type="Pfam" id="PF00049"/>
    </source>
</evidence>
<dbReference type="EMBL" id="VYZN01000048">
    <property type="protein sequence ID" value="KAE9528629.1"/>
    <property type="molecule type" value="Genomic_DNA"/>
</dbReference>
<dbReference type="InterPro" id="IPR016179">
    <property type="entry name" value="Insulin-like"/>
</dbReference>
<feature type="chain" id="PRO_5026196712" description="Insulin-like domain-containing protein" evidence="4">
    <location>
        <begin position="43"/>
        <end position="171"/>
    </location>
</feature>
<reference evidence="6 7" key="1">
    <citation type="submission" date="2019-08" db="EMBL/GenBank/DDBJ databases">
        <title>The genome of the soybean aphid Biotype 1, its phylome, world population structure and adaptation to the North American continent.</title>
        <authorList>
            <person name="Giordano R."/>
            <person name="Donthu R.K."/>
            <person name="Hernandez A.G."/>
            <person name="Wright C.L."/>
            <person name="Zimin A.V."/>
        </authorList>
    </citation>
    <scope>NUCLEOTIDE SEQUENCE [LARGE SCALE GENOMIC DNA]</scope>
    <source>
        <tissue evidence="6">Whole aphids</tissue>
    </source>
</reference>
<dbReference type="SUPFAM" id="SSF56994">
    <property type="entry name" value="Insulin-like"/>
    <property type="match status" value="1"/>
</dbReference>
<comment type="caution">
    <text evidence="6">The sequence shown here is derived from an EMBL/GenBank/DDBJ whole genome shotgun (WGS) entry which is preliminary data.</text>
</comment>
<evidence type="ECO:0000256" key="1">
    <source>
        <dbReference type="ARBA" id="ARBA00009034"/>
    </source>
</evidence>
<keyword evidence="7" id="KW-1185">Reference proteome</keyword>
<keyword evidence="3 4" id="KW-0732">Signal</keyword>
<dbReference type="OrthoDB" id="10019596at2759"/>
<dbReference type="Gene3D" id="1.10.100.10">
    <property type="entry name" value="Insulin-like"/>
    <property type="match status" value="1"/>
</dbReference>
<dbReference type="InterPro" id="IPR036438">
    <property type="entry name" value="Insulin-like_sf"/>
</dbReference>
<protein>
    <recommendedName>
        <fullName evidence="5">Insulin-like domain-containing protein</fullName>
    </recommendedName>
</protein>
<dbReference type="PROSITE" id="PS00262">
    <property type="entry name" value="INSULIN"/>
    <property type="match status" value="1"/>
</dbReference>
<evidence type="ECO:0000313" key="7">
    <source>
        <dbReference type="Proteomes" id="UP000475862"/>
    </source>
</evidence>
<dbReference type="AlphaFoldDB" id="A0A6G0T9S5"/>
<gene>
    <name evidence="6" type="ORF">AGLY_012204</name>
</gene>
<dbReference type="Proteomes" id="UP000475862">
    <property type="component" value="Unassembled WGS sequence"/>
</dbReference>
<evidence type="ECO:0000256" key="2">
    <source>
        <dbReference type="ARBA" id="ARBA00022685"/>
    </source>
</evidence>
<feature type="domain" description="Insulin-like" evidence="5">
    <location>
        <begin position="88"/>
        <end position="115"/>
    </location>
</feature>
<evidence type="ECO:0000256" key="4">
    <source>
        <dbReference type="SAM" id="SignalP"/>
    </source>
</evidence>
<dbReference type="Pfam" id="PF00049">
    <property type="entry name" value="Insulin"/>
    <property type="match status" value="1"/>
</dbReference>
<comment type="similarity">
    <text evidence="1">Belongs to the insulin family.</text>
</comment>
<dbReference type="InterPro" id="IPR022353">
    <property type="entry name" value="Insulin_CS"/>
</dbReference>
<proteinExistence type="inferred from homology"/>
<name>A0A6G0T9S5_APHGL</name>
<accession>A0A6G0T9S5</accession>
<organism evidence="6 7">
    <name type="scientific">Aphis glycines</name>
    <name type="common">Soybean aphid</name>
    <dbReference type="NCBI Taxonomy" id="307491"/>
    <lineage>
        <taxon>Eukaryota</taxon>
        <taxon>Metazoa</taxon>
        <taxon>Ecdysozoa</taxon>
        <taxon>Arthropoda</taxon>
        <taxon>Hexapoda</taxon>
        <taxon>Insecta</taxon>
        <taxon>Pterygota</taxon>
        <taxon>Neoptera</taxon>
        <taxon>Paraneoptera</taxon>
        <taxon>Hemiptera</taxon>
        <taxon>Sternorrhyncha</taxon>
        <taxon>Aphidomorpha</taxon>
        <taxon>Aphidoidea</taxon>
        <taxon>Aphididae</taxon>
        <taxon>Aphidini</taxon>
        <taxon>Aphis</taxon>
        <taxon>Aphis</taxon>
    </lineage>
</organism>
<evidence type="ECO:0000313" key="6">
    <source>
        <dbReference type="EMBL" id="KAE9528629.1"/>
    </source>
</evidence>
<feature type="signal peptide" evidence="4">
    <location>
        <begin position="1"/>
        <end position="42"/>
    </location>
</feature>
<sequence>MAYQCYIQIVSNKILRIKNDMRCSMHFIIILIALSLIGDCEPDEIVAWDVPRRFCSSDIPNIMRLVCRRPTRNLPLRWNKNTIGKQYNISSRLRRGIVDDCCKQPCTPLYIQEYCHSDFEKTSHDVVLLYTSRREYAISTTTTTPTPTTSTTTVAPAPLKLCYPQISITWK</sequence>
<dbReference type="GO" id="GO:0005576">
    <property type="term" value="C:extracellular region"/>
    <property type="evidence" value="ECO:0007669"/>
    <property type="project" value="InterPro"/>
</dbReference>
<keyword evidence="2" id="KW-0165">Cleavage on pair of basic residues</keyword>
<dbReference type="CDD" id="cd04366">
    <property type="entry name" value="IlGF_insulin_bombyxin_like"/>
    <property type="match status" value="1"/>
</dbReference>
<dbReference type="GO" id="GO:0005179">
    <property type="term" value="F:hormone activity"/>
    <property type="evidence" value="ECO:0007669"/>
    <property type="project" value="InterPro"/>
</dbReference>